<proteinExistence type="inferred from homology"/>
<dbReference type="GO" id="GO:0007129">
    <property type="term" value="P:homologous chromosome pairing at meiosis"/>
    <property type="evidence" value="ECO:0007669"/>
    <property type="project" value="EnsemblPlants"/>
</dbReference>
<feature type="transmembrane region" description="Helical" evidence="7">
    <location>
        <begin position="53"/>
        <end position="72"/>
    </location>
</feature>
<evidence type="ECO:0000256" key="7">
    <source>
        <dbReference type="SAM" id="Phobius"/>
    </source>
</evidence>
<dbReference type="Gene3D" id="6.10.130.30">
    <property type="match status" value="1"/>
</dbReference>
<evidence type="ECO:0008006" key="10">
    <source>
        <dbReference type="Google" id="ProtNLM"/>
    </source>
</evidence>
<dbReference type="GO" id="GO:0071821">
    <property type="term" value="C:FANCM-MHF complex"/>
    <property type="evidence" value="ECO:0007669"/>
    <property type="project" value="TreeGrafter"/>
</dbReference>
<dbReference type="InterPro" id="IPR018552">
    <property type="entry name" value="CENP-X"/>
</dbReference>
<dbReference type="PANTHER" id="PTHR28680:SF1">
    <property type="entry name" value="CENTROMERE PROTEIN X"/>
    <property type="match status" value="1"/>
</dbReference>
<keyword evidence="7" id="KW-0812">Transmembrane</keyword>
<dbReference type="CDD" id="cd22921">
    <property type="entry name" value="HFD_CENP-X"/>
    <property type="match status" value="1"/>
</dbReference>
<dbReference type="GO" id="GO:0000712">
    <property type="term" value="P:resolution of meiotic recombination intermediates"/>
    <property type="evidence" value="ECO:0007669"/>
    <property type="project" value="TreeGrafter"/>
</dbReference>
<dbReference type="EMBL" id="OX451739">
    <property type="protein sequence ID" value="CAI8609815.1"/>
    <property type="molecule type" value="Genomic_DNA"/>
</dbReference>
<dbReference type="GO" id="GO:0051382">
    <property type="term" value="P:kinetochore assembly"/>
    <property type="evidence" value="ECO:0007669"/>
    <property type="project" value="InterPro"/>
</dbReference>
<comment type="similarity">
    <text evidence="2">Belongs to the CENP-X/MHF2 family.</text>
</comment>
<evidence type="ECO:0000256" key="2">
    <source>
        <dbReference type="ARBA" id="ARBA00009359"/>
    </source>
</evidence>
<dbReference type="PANTHER" id="PTHR28680">
    <property type="entry name" value="CENTROMERE PROTEIN X"/>
    <property type="match status" value="1"/>
</dbReference>
<keyword evidence="4" id="KW-0238">DNA-binding</keyword>
<evidence type="ECO:0000313" key="8">
    <source>
        <dbReference type="EMBL" id="CAI8609815.1"/>
    </source>
</evidence>
<sequence length="118" mass="13074">MEEPTFEPDLIHSIMKRIWTLRTLERENVATNDAALDSEVGAGSSKKNRTTSGIYVIIILLTNFLFANASALKLTCELLRIFVTEAVQRAVAIAETEGDGQIEATHLESILPQLLLDF</sequence>
<dbReference type="GO" id="GO:0031297">
    <property type="term" value="P:replication fork processing"/>
    <property type="evidence" value="ECO:0007669"/>
    <property type="project" value="TreeGrafter"/>
</dbReference>
<accession>A0AAV1AGQ9</accession>
<keyword evidence="3" id="KW-0227">DNA damage</keyword>
<dbReference type="Pfam" id="PF09415">
    <property type="entry name" value="CENP-X"/>
    <property type="match status" value="1"/>
</dbReference>
<evidence type="ECO:0000256" key="5">
    <source>
        <dbReference type="ARBA" id="ARBA00023204"/>
    </source>
</evidence>
<evidence type="ECO:0000313" key="9">
    <source>
        <dbReference type="Proteomes" id="UP001157006"/>
    </source>
</evidence>
<dbReference type="GO" id="GO:0003677">
    <property type="term" value="F:DNA binding"/>
    <property type="evidence" value="ECO:0007669"/>
    <property type="project" value="UniProtKB-KW"/>
</dbReference>
<evidence type="ECO:0000256" key="3">
    <source>
        <dbReference type="ARBA" id="ARBA00022763"/>
    </source>
</evidence>
<evidence type="ECO:0000256" key="4">
    <source>
        <dbReference type="ARBA" id="ARBA00023125"/>
    </source>
</evidence>
<keyword evidence="7" id="KW-1133">Transmembrane helix</keyword>
<keyword evidence="7" id="KW-0472">Membrane</keyword>
<dbReference type="GO" id="GO:0006281">
    <property type="term" value="P:DNA repair"/>
    <property type="evidence" value="ECO:0007669"/>
    <property type="project" value="UniProtKB-KW"/>
</dbReference>
<keyword evidence="6" id="KW-0539">Nucleus</keyword>
<evidence type="ECO:0000256" key="1">
    <source>
        <dbReference type="ARBA" id="ARBA00004123"/>
    </source>
</evidence>
<name>A0AAV1AGQ9_VICFA</name>
<reference evidence="8 9" key="1">
    <citation type="submission" date="2023-01" db="EMBL/GenBank/DDBJ databases">
        <authorList>
            <person name="Kreplak J."/>
        </authorList>
    </citation>
    <scope>NUCLEOTIDE SEQUENCE [LARGE SCALE GENOMIC DNA]</scope>
</reference>
<dbReference type="AlphaFoldDB" id="A0AAV1AGQ9"/>
<protein>
    <recommendedName>
        <fullName evidence="10">Centromere protein X</fullName>
    </recommendedName>
</protein>
<comment type="subcellular location">
    <subcellularLocation>
        <location evidence="1">Nucleus</location>
    </subcellularLocation>
</comment>
<organism evidence="8 9">
    <name type="scientific">Vicia faba</name>
    <name type="common">Broad bean</name>
    <name type="synonym">Faba vulgaris</name>
    <dbReference type="NCBI Taxonomy" id="3906"/>
    <lineage>
        <taxon>Eukaryota</taxon>
        <taxon>Viridiplantae</taxon>
        <taxon>Streptophyta</taxon>
        <taxon>Embryophyta</taxon>
        <taxon>Tracheophyta</taxon>
        <taxon>Spermatophyta</taxon>
        <taxon>Magnoliopsida</taxon>
        <taxon>eudicotyledons</taxon>
        <taxon>Gunneridae</taxon>
        <taxon>Pentapetalae</taxon>
        <taxon>rosids</taxon>
        <taxon>fabids</taxon>
        <taxon>Fabales</taxon>
        <taxon>Fabaceae</taxon>
        <taxon>Papilionoideae</taxon>
        <taxon>50 kb inversion clade</taxon>
        <taxon>NPAAA clade</taxon>
        <taxon>Hologalegina</taxon>
        <taxon>IRL clade</taxon>
        <taxon>Fabeae</taxon>
        <taxon>Vicia</taxon>
    </lineage>
</organism>
<keyword evidence="9" id="KW-1185">Reference proteome</keyword>
<gene>
    <name evidence="8" type="ORF">VFH_IV151760</name>
</gene>
<dbReference type="Proteomes" id="UP001157006">
    <property type="component" value="Chromosome 4"/>
</dbReference>
<evidence type="ECO:0000256" key="6">
    <source>
        <dbReference type="ARBA" id="ARBA00023242"/>
    </source>
</evidence>
<keyword evidence="5" id="KW-0234">DNA repair</keyword>